<name>A0A5C8PGX2_9HYPH</name>
<keyword evidence="1" id="KW-0812">Transmembrane</keyword>
<dbReference type="GO" id="GO:0044877">
    <property type="term" value="F:protein-containing complex binding"/>
    <property type="evidence" value="ECO:0007669"/>
    <property type="project" value="TreeGrafter"/>
</dbReference>
<keyword evidence="1" id="KW-1133">Transmembrane helix</keyword>
<dbReference type="Pfam" id="PF01370">
    <property type="entry name" value="Epimerase"/>
    <property type="match status" value="1"/>
</dbReference>
<evidence type="ECO:0000259" key="2">
    <source>
        <dbReference type="Pfam" id="PF01370"/>
    </source>
</evidence>
<feature type="transmembrane region" description="Helical" evidence="1">
    <location>
        <begin position="411"/>
        <end position="427"/>
    </location>
</feature>
<dbReference type="InterPro" id="IPR036291">
    <property type="entry name" value="NAD(P)-bd_dom_sf"/>
</dbReference>
<feature type="transmembrane region" description="Helical" evidence="1">
    <location>
        <begin position="316"/>
        <end position="335"/>
    </location>
</feature>
<comment type="caution">
    <text evidence="3">The sequence shown here is derived from an EMBL/GenBank/DDBJ whole genome shotgun (WGS) entry which is preliminary data.</text>
</comment>
<accession>A0A5C8PGX2</accession>
<feature type="transmembrane region" description="Helical" evidence="1">
    <location>
        <begin position="355"/>
        <end position="374"/>
    </location>
</feature>
<protein>
    <submittedName>
        <fullName evidence="3">SDR family oxidoreductase</fullName>
    </submittedName>
</protein>
<evidence type="ECO:0000256" key="1">
    <source>
        <dbReference type="SAM" id="Phobius"/>
    </source>
</evidence>
<keyword evidence="1" id="KW-0472">Membrane</keyword>
<feature type="domain" description="NAD-dependent epimerase/dehydratase" evidence="2">
    <location>
        <begin position="3"/>
        <end position="201"/>
    </location>
</feature>
<gene>
    <name evidence="3" type="ORF">FHP25_22875</name>
</gene>
<evidence type="ECO:0000313" key="4">
    <source>
        <dbReference type="Proteomes" id="UP000321638"/>
    </source>
</evidence>
<dbReference type="PANTHER" id="PTHR12126">
    <property type="entry name" value="NADH-UBIQUINONE OXIDOREDUCTASE 39 KDA SUBUNIT-RELATED"/>
    <property type="match status" value="1"/>
</dbReference>
<dbReference type="PANTHER" id="PTHR12126:SF11">
    <property type="entry name" value="NADH DEHYDROGENASE [UBIQUINONE] 1 ALPHA SUBCOMPLEX SUBUNIT 9, MITOCHONDRIAL"/>
    <property type="match status" value="1"/>
</dbReference>
<dbReference type="InterPro" id="IPR001509">
    <property type="entry name" value="Epimerase_deHydtase"/>
</dbReference>
<dbReference type="InterPro" id="IPR051207">
    <property type="entry name" value="ComplexI_NDUFA9_subunit"/>
</dbReference>
<dbReference type="AlphaFoldDB" id="A0A5C8PGX2"/>
<dbReference type="OrthoDB" id="9814124at2"/>
<feature type="transmembrane region" description="Helical" evidence="1">
    <location>
        <begin position="386"/>
        <end position="405"/>
    </location>
</feature>
<dbReference type="InterPro" id="IPR025695">
    <property type="entry name" value="DoxX-like"/>
</dbReference>
<dbReference type="Gene3D" id="3.40.50.720">
    <property type="entry name" value="NAD(P)-binding Rossmann-like Domain"/>
    <property type="match status" value="1"/>
</dbReference>
<keyword evidence="4" id="KW-1185">Reference proteome</keyword>
<dbReference type="RefSeq" id="WP_147849298.1">
    <property type="nucleotide sequence ID" value="NZ_VDUZ01000028.1"/>
</dbReference>
<dbReference type="SUPFAM" id="SSF51735">
    <property type="entry name" value="NAD(P)-binding Rossmann-fold domains"/>
    <property type="match status" value="1"/>
</dbReference>
<proteinExistence type="predicted"/>
<evidence type="ECO:0000313" key="3">
    <source>
        <dbReference type="EMBL" id="TXL73042.1"/>
    </source>
</evidence>
<dbReference type="Proteomes" id="UP000321638">
    <property type="component" value="Unassembled WGS sequence"/>
</dbReference>
<dbReference type="EMBL" id="VDUZ01000028">
    <property type="protein sequence ID" value="TXL73042.1"/>
    <property type="molecule type" value="Genomic_DNA"/>
</dbReference>
<sequence length="431" mass="46045">MRILLTGANGFIGSHLLAGLQARGHQVVAAVRDPEALRRRFPHTTAVACDFNRDVRPEAWLPRLAGIDAVVNCAGVLHGGRGQVMSRVHADAPIALFDACVAAGVRKVIQISAVSALPGVTTAYAETKRRADEHLQSAPLAGTVLRPSLIYGPTSYGGMTTLRSLAAAPLVVPLVGDGSASFRPMHVDDLVETVHLVLHADRHAGQVLEPVGPDRLSMRDIVARIRRWLGLKPARFVMVPVPVLKITARIADMVGGGPMGSASLAQLLAGNAGSQPDGHFAAEIGFQPRAMDDALARQPAGTQDLWHARLALMRPAVRTVLALLWLLSGILGWFAPPEAWRDLSATLTRLDIPAALLANAFCALDVVVGVLILLRWRPALLATLQAIVVAGYTVVLSVLVSDLWLHPFGPLLKNLPILALIAVWAVLERER</sequence>
<dbReference type="Pfam" id="PF13781">
    <property type="entry name" value="DoxX_3"/>
    <property type="match status" value="1"/>
</dbReference>
<organism evidence="3 4">
    <name type="scientific">Vineibacter terrae</name>
    <dbReference type="NCBI Taxonomy" id="2586908"/>
    <lineage>
        <taxon>Bacteria</taxon>
        <taxon>Pseudomonadati</taxon>
        <taxon>Pseudomonadota</taxon>
        <taxon>Alphaproteobacteria</taxon>
        <taxon>Hyphomicrobiales</taxon>
        <taxon>Vineibacter</taxon>
    </lineage>
</organism>
<reference evidence="3 4" key="1">
    <citation type="submission" date="2019-06" db="EMBL/GenBank/DDBJ databases">
        <title>New taxonomy in bacterial strain CC-CFT640, isolated from vineyard.</title>
        <authorList>
            <person name="Lin S.-Y."/>
            <person name="Tsai C.-F."/>
            <person name="Young C.-C."/>
        </authorList>
    </citation>
    <scope>NUCLEOTIDE SEQUENCE [LARGE SCALE GENOMIC DNA]</scope>
    <source>
        <strain evidence="3 4">CC-CFT640</strain>
    </source>
</reference>